<dbReference type="PRINTS" id="PR00178">
    <property type="entry name" value="FATTYACIDBP"/>
</dbReference>
<keyword evidence="2" id="KW-0446">Lipid-binding</keyword>
<proteinExistence type="inferred from homology"/>
<dbReference type="InterPro" id="IPR000463">
    <property type="entry name" value="Fatty_acid-bd"/>
</dbReference>
<name>A0A811V775_CERCA</name>
<evidence type="ECO:0000256" key="2">
    <source>
        <dbReference type="ARBA" id="ARBA00023121"/>
    </source>
</evidence>
<feature type="domain" description="Cytosolic fatty-acid binding proteins" evidence="3">
    <location>
        <begin position="41"/>
        <end position="58"/>
    </location>
</feature>
<protein>
    <submittedName>
        <fullName evidence="4">(Mediterranean fruit fly) hypothetical protein</fullName>
    </submittedName>
</protein>
<dbReference type="Proteomes" id="UP000606786">
    <property type="component" value="Unassembled WGS sequence"/>
</dbReference>
<keyword evidence="5" id="KW-1185">Reference proteome</keyword>
<dbReference type="GO" id="GO:0008289">
    <property type="term" value="F:lipid binding"/>
    <property type="evidence" value="ECO:0007669"/>
    <property type="project" value="UniProtKB-KW"/>
</dbReference>
<evidence type="ECO:0000313" key="5">
    <source>
        <dbReference type="Proteomes" id="UP000606786"/>
    </source>
</evidence>
<dbReference type="PROSITE" id="PS00214">
    <property type="entry name" value="FABP"/>
    <property type="match status" value="1"/>
</dbReference>
<dbReference type="Gene3D" id="2.40.128.20">
    <property type="match status" value="1"/>
</dbReference>
<organism evidence="4 5">
    <name type="scientific">Ceratitis capitata</name>
    <name type="common">Mediterranean fruit fly</name>
    <name type="synonym">Tephritis capitata</name>
    <dbReference type="NCBI Taxonomy" id="7213"/>
    <lineage>
        <taxon>Eukaryota</taxon>
        <taxon>Metazoa</taxon>
        <taxon>Ecdysozoa</taxon>
        <taxon>Arthropoda</taxon>
        <taxon>Hexapoda</taxon>
        <taxon>Insecta</taxon>
        <taxon>Pterygota</taxon>
        <taxon>Neoptera</taxon>
        <taxon>Endopterygota</taxon>
        <taxon>Diptera</taxon>
        <taxon>Brachycera</taxon>
        <taxon>Muscomorpha</taxon>
        <taxon>Tephritoidea</taxon>
        <taxon>Tephritidae</taxon>
        <taxon>Ceratitis</taxon>
        <taxon>Ceratitis</taxon>
    </lineage>
</organism>
<dbReference type="SUPFAM" id="SSF50814">
    <property type="entry name" value="Lipocalins"/>
    <property type="match status" value="1"/>
</dbReference>
<comment type="caution">
    <text evidence="4">The sequence shown here is derived from an EMBL/GenBank/DDBJ whole genome shotgun (WGS) entry which is preliminary data.</text>
</comment>
<dbReference type="InterPro" id="IPR031259">
    <property type="entry name" value="ILBP"/>
</dbReference>
<dbReference type="PANTHER" id="PTHR11955">
    <property type="entry name" value="FATTY ACID BINDING PROTEIN"/>
    <property type="match status" value="1"/>
</dbReference>
<accession>A0A811V775</accession>
<comment type="similarity">
    <text evidence="1">Belongs to the calycin superfamily. Fatty-acid binding protein (FABP) family.</text>
</comment>
<gene>
    <name evidence="4" type="ORF">CCAP1982_LOCUS14617</name>
</gene>
<sequence length="183" mass="21019">MSKYKSTSEEIKEKGKLKITTTARKSIQNVPSEPPAKWEGKIYKLIDGTNFDSYLAALGVGPVLRKIGNSVRPVIALRKNGKYYSLIIASDFTTTIQRFELCKPFDEFTLDGRLMRTTMSLFNNVLIQHQMGDIPSTIVREFHEDKMIAKYMVKDVEAVRVFQAADEEMCRLIWEANVAKRYR</sequence>
<reference evidence="4" key="1">
    <citation type="submission" date="2020-11" db="EMBL/GenBank/DDBJ databases">
        <authorList>
            <person name="Whitehead M."/>
        </authorList>
    </citation>
    <scope>NUCLEOTIDE SEQUENCE</scope>
    <source>
        <strain evidence="4">EGII</strain>
    </source>
</reference>
<dbReference type="AlphaFoldDB" id="A0A811V775"/>
<evidence type="ECO:0000313" key="4">
    <source>
        <dbReference type="EMBL" id="CAD7006295.1"/>
    </source>
</evidence>
<dbReference type="EMBL" id="CAJHJT010000034">
    <property type="protein sequence ID" value="CAD7006295.1"/>
    <property type="molecule type" value="Genomic_DNA"/>
</dbReference>
<dbReference type="InterPro" id="IPR012674">
    <property type="entry name" value="Calycin"/>
</dbReference>
<evidence type="ECO:0000256" key="1">
    <source>
        <dbReference type="ARBA" id="ARBA00008390"/>
    </source>
</evidence>
<dbReference type="OrthoDB" id="354351at2759"/>
<evidence type="ECO:0000259" key="3">
    <source>
        <dbReference type="PROSITE" id="PS00214"/>
    </source>
</evidence>